<dbReference type="STRING" id="419005.HMPREF1860_02022"/>
<name>A0A134B366_9BACT</name>
<dbReference type="PATRIC" id="fig|419005.5.peg.2026"/>
<evidence type="ECO:0000313" key="1">
    <source>
        <dbReference type="EMBL" id="KXB74382.1"/>
    </source>
</evidence>
<accession>A0A134B366</accession>
<dbReference type="AlphaFoldDB" id="A0A134B366"/>
<organism evidence="1">
    <name type="scientific">Prevotella amnii</name>
    <dbReference type="NCBI Taxonomy" id="419005"/>
    <lineage>
        <taxon>Bacteria</taxon>
        <taxon>Pseudomonadati</taxon>
        <taxon>Bacteroidota</taxon>
        <taxon>Bacteroidia</taxon>
        <taxon>Bacteroidales</taxon>
        <taxon>Prevotellaceae</taxon>
        <taxon>Prevotella</taxon>
    </lineage>
</organism>
<comment type="caution">
    <text evidence="1">The sequence shown here is derived from an EMBL/GenBank/DDBJ whole genome shotgun (WGS) entry which is preliminary data.</text>
</comment>
<sequence length="144" mass="16705">MNRGINESKELYREMKALYNEGELKELTIEAAQALKGKRIKTLYFGYAGQDGVDDFVVGNIISEYDYYLNCPSETEGRFPDEKGNKNLIDYWKSCGYSDTIERSKRTLYLLDSDGYDTMFRLHTEGDNTFTCSDVDRIVYYKEA</sequence>
<gene>
    <name evidence="1" type="ORF">HMPREF1860_02022</name>
</gene>
<evidence type="ECO:0000313" key="2">
    <source>
        <dbReference type="Proteomes" id="UP000070531"/>
    </source>
</evidence>
<dbReference type="EMBL" id="LSDL01000150">
    <property type="protein sequence ID" value="KXB74382.1"/>
    <property type="molecule type" value="Genomic_DNA"/>
</dbReference>
<dbReference type="RefSeq" id="WP_060933360.1">
    <property type="nucleotide sequence ID" value="NZ_KQ960575.1"/>
</dbReference>
<dbReference type="Proteomes" id="UP000070531">
    <property type="component" value="Unassembled WGS sequence"/>
</dbReference>
<protein>
    <submittedName>
        <fullName evidence="1">Uncharacterized protein</fullName>
    </submittedName>
</protein>
<reference evidence="1 2" key="1">
    <citation type="submission" date="2016-01" db="EMBL/GenBank/DDBJ databases">
        <authorList>
            <person name="Oliw E.H."/>
        </authorList>
    </citation>
    <scope>NUCLEOTIDE SEQUENCE [LARGE SCALE GENOMIC DNA]</scope>
    <source>
        <strain evidence="1 2">DNF00307</strain>
    </source>
</reference>
<proteinExistence type="predicted"/>